<evidence type="ECO:0000313" key="14">
    <source>
        <dbReference type="EMBL" id="CAD7278900.1"/>
    </source>
</evidence>
<dbReference type="PROSITE" id="PS50067">
    <property type="entry name" value="KINESIN_MOTOR_2"/>
    <property type="match status" value="1"/>
</dbReference>
<keyword evidence="6" id="KW-0496">Mitochondrion</keyword>
<dbReference type="GO" id="GO:0005524">
    <property type="term" value="F:ATP binding"/>
    <property type="evidence" value="ECO:0007669"/>
    <property type="project" value="UniProtKB-UniRule"/>
</dbReference>
<gene>
    <name evidence="14" type="ORF">NMOB1V02_LOCUS6594</name>
</gene>
<dbReference type="Gene3D" id="2.60.200.20">
    <property type="match status" value="1"/>
</dbReference>
<feature type="binding site" evidence="11">
    <location>
        <begin position="112"/>
        <end position="119"/>
    </location>
    <ligand>
        <name>ATP</name>
        <dbReference type="ChEBI" id="CHEBI:30616"/>
    </ligand>
</feature>
<evidence type="ECO:0000256" key="3">
    <source>
        <dbReference type="ARBA" id="ARBA00022741"/>
    </source>
</evidence>
<dbReference type="PANTHER" id="PTHR47117">
    <property type="entry name" value="STAR-RELATED LIPID TRANSFER PROTEIN 9"/>
    <property type="match status" value="1"/>
</dbReference>
<dbReference type="PROSITE" id="PS00411">
    <property type="entry name" value="KINESIN_MOTOR_1"/>
    <property type="match status" value="1"/>
</dbReference>
<dbReference type="InterPro" id="IPR019821">
    <property type="entry name" value="Kinesin_motor_CS"/>
</dbReference>
<proteinExistence type="inferred from homology"/>
<dbReference type="SUPFAM" id="SSF52540">
    <property type="entry name" value="P-loop containing nucleoside triphosphate hydrolases"/>
    <property type="match status" value="1"/>
</dbReference>
<evidence type="ECO:0000256" key="12">
    <source>
        <dbReference type="SAM" id="Coils"/>
    </source>
</evidence>
<dbReference type="InterPro" id="IPR022140">
    <property type="entry name" value="Kinesin-like_KIF1-typ"/>
</dbReference>
<evidence type="ECO:0000256" key="8">
    <source>
        <dbReference type="ARBA" id="ARBA00023175"/>
    </source>
</evidence>
<dbReference type="InterPro" id="IPR027417">
    <property type="entry name" value="P-loop_NTPase"/>
</dbReference>
<dbReference type="InterPro" id="IPR000253">
    <property type="entry name" value="FHA_dom"/>
</dbReference>
<dbReference type="PRINTS" id="PR00380">
    <property type="entry name" value="KINESINHEAVY"/>
</dbReference>
<keyword evidence="2" id="KW-0813">Transport</keyword>
<dbReference type="GO" id="GO:0007018">
    <property type="term" value="P:microtubule-based movement"/>
    <property type="evidence" value="ECO:0007669"/>
    <property type="project" value="InterPro"/>
</dbReference>
<feature type="coiled-coil region" evidence="12">
    <location>
        <begin position="367"/>
        <end position="457"/>
    </location>
</feature>
<sequence length="1094" mass="121317">MTEENVKVAVRVRPFNSRELARNAKCIVEMNGKITQLRDPNNPNAEPKPFSFDYSYWSFDGCKEAAGGYFEPDSSQPNGGKYADQQLVFDDLGEGILKNALEGYNATIFAYGQTGSGKSWSIIGYGKNKGLVPMFCEALFAKIKENQGNGVQYEVKFSMLEIYNEVVHDLLNPAGKKGGLKIRENNMKGFYAEGLKTVLVTSYEDIAAKMEEGTRNRTVAATNMNATSSRAHTIVAVHFVQKTKNAAGQETAKTSVVNLVDLAGSERVESTGATGARLKEGASINQSLSCLGNCIHALAENSQGKKVRVPYRDSALTKLLMNALGGNSKTIMVAAISPADINYEETLSTLRYADRAKQIKTTAVVNESATDKLLRELKEENERLKKMMVGGVALDAAGPGPDASDSARKKWEEELKAQMRENEREIQEMKKSYEEKLKQAEAEAAAAASQRAEAKTVADEKVTNPHFINLNPDPQLSGKLVYIIHPGSKEIGNRKGKESDIVIVGPSINETHAIVTLDPKKNIVNLKPFNTDCRILVNGSEMAGETTLCHNDRIVFGFTQLWVFQNPKEAAKSGKKFVPITYEYAQEEIAAKQGLDVSATDASADAAALQDEIMEVLPAVEEANSISGQLDKRAKFEIMIVSPQMMGKTNGRSEVCVKMKDLGNGTEFVWPKEKFFNRLYLMREMYNNFDDDDDEWDVPQERDPFREDPEEEVLIGSVNLFLQPISYMVEMKEQLDVLDFKGKIGVMNDIYCSYKVYLDEIPNITTKAKATSNPDFNHEKLFRFNPVTKQVLDLFYLALKGVINDMHLFQLTDYLHNGEVIVQVFGKQRVRNSATPRGDGLSTKDMLKGDKAVFSKSSMLMNGFEMNGRDVDPQKQGVIVELLLLKKTQAKLQCKVDNVKQLLEHCDNQNRVKVPVSTLKDVFNANSPEATNKLLSALPGDEGLGRVEPVCRVEVEDPGLTETDDDDGLDVGDLDVDDPIVDNVDVARVDVMLEIPAVDKLELSMDPEDGLVGTTEGVGEVVDNNDVIVAVWVEELGMVGEVTEMEDEVMAELWFLLLKSLLVAVEEQRSGLIHLLIQFQLVLELLMVHHCFQH</sequence>
<evidence type="ECO:0000256" key="5">
    <source>
        <dbReference type="ARBA" id="ARBA00023054"/>
    </source>
</evidence>
<feature type="domain" description="Kinesin motor" evidence="13">
    <location>
        <begin position="5"/>
        <end position="359"/>
    </location>
</feature>
<dbReference type="Pfam" id="PF12423">
    <property type="entry name" value="KIF1B"/>
    <property type="match status" value="1"/>
</dbReference>
<dbReference type="EMBL" id="CAJPEX010001404">
    <property type="protein sequence ID" value="CAG0919052.1"/>
    <property type="molecule type" value="Genomic_DNA"/>
</dbReference>
<keyword evidence="15" id="KW-1185">Reference proteome</keyword>
<keyword evidence="7" id="KW-0472">Membrane</keyword>
<keyword evidence="8 11" id="KW-0505">Motor protein</keyword>
<keyword evidence="3 11" id="KW-0547">Nucleotide-binding</keyword>
<keyword evidence="5 12" id="KW-0175">Coiled coil</keyword>
<dbReference type="SMART" id="SM00129">
    <property type="entry name" value="KISc"/>
    <property type="match status" value="1"/>
</dbReference>
<dbReference type="GO" id="GO:0008017">
    <property type="term" value="F:microtubule binding"/>
    <property type="evidence" value="ECO:0007669"/>
    <property type="project" value="InterPro"/>
</dbReference>
<dbReference type="Pfam" id="PF00498">
    <property type="entry name" value="FHA"/>
    <property type="match status" value="1"/>
</dbReference>
<name>A0A7R9BR32_9CRUS</name>
<evidence type="ECO:0000256" key="6">
    <source>
        <dbReference type="ARBA" id="ARBA00023128"/>
    </source>
</evidence>
<evidence type="ECO:0000256" key="9">
    <source>
        <dbReference type="ARBA" id="ARBA00054688"/>
    </source>
</evidence>
<evidence type="ECO:0000256" key="7">
    <source>
        <dbReference type="ARBA" id="ARBA00023136"/>
    </source>
</evidence>
<evidence type="ECO:0000313" key="15">
    <source>
        <dbReference type="Proteomes" id="UP000678499"/>
    </source>
</evidence>
<accession>A0A7R9BR32</accession>
<evidence type="ECO:0000259" key="13">
    <source>
        <dbReference type="PROSITE" id="PS50067"/>
    </source>
</evidence>
<dbReference type="Gene3D" id="3.40.850.10">
    <property type="entry name" value="Kinesin motor domain"/>
    <property type="match status" value="1"/>
</dbReference>
<dbReference type="AlphaFoldDB" id="A0A7R9BR32"/>
<organism evidence="14">
    <name type="scientific">Notodromas monacha</name>
    <dbReference type="NCBI Taxonomy" id="399045"/>
    <lineage>
        <taxon>Eukaryota</taxon>
        <taxon>Metazoa</taxon>
        <taxon>Ecdysozoa</taxon>
        <taxon>Arthropoda</taxon>
        <taxon>Crustacea</taxon>
        <taxon>Oligostraca</taxon>
        <taxon>Ostracoda</taxon>
        <taxon>Podocopa</taxon>
        <taxon>Podocopida</taxon>
        <taxon>Cypridocopina</taxon>
        <taxon>Cypridoidea</taxon>
        <taxon>Cyprididae</taxon>
        <taxon>Notodromas</taxon>
    </lineage>
</organism>
<evidence type="ECO:0000256" key="4">
    <source>
        <dbReference type="ARBA" id="ARBA00022840"/>
    </source>
</evidence>
<protein>
    <recommendedName>
        <fullName evidence="10">Kinesin-like protein 6</fullName>
    </recommendedName>
</protein>
<comment type="subcellular location">
    <subcellularLocation>
        <location evidence="1">Mitochondrion membrane</location>
        <topology evidence="1">Peripheral membrane protein</topology>
    </subcellularLocation>
</comment>
<dbReference type="SUPFAM" id="SSF49879">
    <property type="entry name" value="SMAD/FHA domain"/>
    <property type="match status" value="1"/>
</dbReference>
<reference evidence="14" key="1">
    <citation type="submission" date="2020-11" db="EMBL/GenBank/DDBJ databases">
        <authorList>
            <person name="Tran Van P."/>
        </authorList>
    </citation>
    <scope>NUCLEOTIDE SEQUENCE</scope>
</reference>
<dbReference type="InterPro" id="IPR008984">
    <property type="entry name" value="SMAD_FHA_dom_sf"/>
</dbReference>
<evidence type="ECO:0000256" key="2">
    <source>
        <dbReference type="ARBA" id="ARBA00022448"/>
    </source>
</evidence>
<dbReference type="EMBL" id="OA883441">
    <property type="protein sequence ID" value="CAD7278900.1"/>
    <property type="molecule type" value="Genomic_DNA"/>
</dbReference>
<dbReference type="InterPro" id="IPR036961">
    <property type="entry name" value="Kinesin_motor_dom_sf"/>
</dbReference>
<dbReference type="FunFam" id="2.60.200.20:FF:000034">
    <property type="entry name" value="kinesin-like protein KIF28P"/>
    <property type="match status" value="1"/>
</dbReference>
<evidence type="ECO:0000256" key="10">
    <source>
        <dbReference type="ARBA" id="ARBA00079247"/>
    </source>
</evidence>
<dbReference type="Proteomes" id="UP000678499">
    <property type="component" value="Unassembled WGS sequence"/>
</dbReference>
<keyword evidence="4 11" id="KW-0067">ATP-binding</keyword>
<comment type="similarity">
    <text evidence="11">Belongs to the TRAFAC class myosin-kinesin ATPase superfamily. Kinesin family.</text>
</comment>
<dbReference type="OrthoDB" id="6341525at2759"/>
<dbReference type="InterPro" id="IPR001752">
    <property type="entry name" value="Kinesin_motor_dom"/>
</dbReference>
<evidence type="ECO:0000256" key="1">
    <source>
        <dbReference type="ARBA" id="ARBA00004318"/>
    </source>
</evidence>
<dbReference type="GO" id="GO:0003777">
    <property type="term" value="F:microtubule motor activity"/>
    <property type="evidence" value="ECO:0007669"/>
    <property type="project" value="InterPro"/>
</dbReference>
<comment type="function">
    <text evidence="9">Microtubule-dependent motor protein required for mitochondrion morphology and transport of mitochondria in neuronal cells.</text>
</comment>
<dbReference type="Pfam" id="PF00225">
    <property type="entry name" value="Kinesin"/>
    <property type="match status" value="1"/>
</dbReference>
<evidence type="ECO:0000256" key="11">
    <source>
        <dbReference type="PROSITE-ProRule" id="PRU00283"/>
    </source>
</evidence>
<dbReference type="FunFam" id="3.40.850.10:FF:000063">
    <property type="entry name" value="Kinesin-like protein"/>
    <property type="match status" value="1"/>
</dbReference>
<dbReference type="GO" id="GO:0031966">
    <property type="term" value="C:mitochondrial membrane"/>
    <property type="evidence" value="ECO:0007669"/>
    <property type="project" value="UniProtKB-SubCell"/>
</dbReference>